<dbReference type="InterPro" id="IPR014472">
    <property type="entry name" value="CHOPT"/>
</dbReference>
<evidence type="ECO:0000256" key="11">
    <source>
        <dbReference type="ARBA" id="ARBA00023098"/>
    </source>
</evidence>
<evidence type="ECO:0000256" key="9">
    <source>
        <dbReference type="ARBA" id="ARBA00022842"/>
    </source>
</evidence>
<evidence type="ECO:0000256" key="1">
    <source>
        <dbReference type="ARBA" id="ARBA00001936"/>
    </source>
</evidence>
<dbReference type="GO" id="GO:0006646">
    <property type="term" value="P:phosphatidylethanolamine biosynthetic process"/>
    <property type="evidence" value="ECO:0007669"/>
    <property type="project" value="TreeGrafter"/>
</dbReference>
<evidence type="ECO:0000256" key="15">
    <source>
        <dbReference type="ARBA" id="ARBA00023264"/>
    </source>
</evidence>
<dbReference type="EMBL" id="QRBI01000128">
    <property type="protein sequence ID" value="RMC03813.1"/>
    <property type="molecule type" value="Genomic_DNA"/>
</dbReference>
<keyword evidence="18" id="KW-1185">Reference proteome</keyword>
<evidence type="ECO:0000256" key="4">
    <source>
        <dbReference type="ARBA" id="ARBA00005189"/>
    </source>
</evidence>
<dbReference type="GO" id="GO:0004307">
    <property type="term" value="F:ethanolaminephosphotransferase activity"/>
    <property type="evidence" value="ECO:0007669"/>
    <property type="project" value="TreeGrafter"/>
</dbReference>
<evidence type="ECO:0000256" key="10">
    <source>
        <dbReference type="ARBA" id="ARBA00022989"/>
    </source>
</evidence>
<evidence type="ECO:0000256" key="12">
    <source>
        <dbReference type="ARBA" id="ARBA00023136"/>
    </source>
</evidence>
<dbReference type="PANTHER" id="PTHR10414:SF27">
    <property type="entry name" value="CHOLINE_ETHANOLAMINEPHOSPHOTRANSFERASE 1"/>
    <property type="match status" value="1"/>
</dbReference>
<dbReference type="PANTHER" id="PTHR10414">
    <property type="entry name" value="ETHANOLAMINEPHOSPHOTRANSFERASE"/>
    <property type="match status" value="1"/>
</dbReference>
<evidence type="ECO:0000256" key="3">
    <source>
        <dbReference type="ARBA" id="ARBA00004127"/>
    </source>
</evidence>
<comment type="subcellular location">
    <subcellularLocation>
        <location evidence="3">Endomembrane system</location>
        <topology evidence="3">Multi-pass membrane protein</topology>
    </subcellularLocation>
</comment>
<dbReference type="OrthoDB" id="196717at2759"/>
<comment type="pathway">
    <text evidence="4">Lipid metabolism.</text>
</comment>
<evidence type="ECO:0000256" key="8">
    <source>
        <dbReference type="ARBA" id="ARBA00022723"/>
    </source>
</evidence>
<dbReference type="GO" id="GO:0005794">
    <property type="term" value="C:Golgi apparatus"/>
    <property type="evidence" value="ECO:0007669"/>
    <property type="project" value="TreeGrafter"/>
</dbReference>
<dbReference type="GO" id="GO:0046872">
    <property type="term" value="F:metal ion binding"/>
    <property type="evidence" value="ECO:0007669"/>
    <property type="project" value="UniProtKB-KW"/>
</dbReference>
<comment type="caution">
    <text evidence="17">The sequence shown here is derived from an EMBL/GenBank/DDBJ whole genome shotgun (WGS) entry which is preliminary data.</text>
</comment>
<keyword evidence="15" id="KW-1208">Phospholipid metabolism</keyword>
<dbReference type="Proteomes" id="UP000269221">
    <property type="component" value="Unassembled WGS sequence"/>
</dbReference>
<proteinExistence type="inferred from homology"/>
<dbReference type="GO" id="GO:0005789">
    <property type="term" value="C:endoplasmic reticulum membrane"/>
    <property type="evidence" value="ECO:0007669"/>
    <property type="project" value="TreeGrafter"/>
</dbReference>
<comment type="cofactor">
    <cofactor evidence="1">
        <name>Mn(2+)</name>
        <dbReference type="ChEBI" id="CHEBI:29035"/>
    </cofactor>
</comment>
<dbReference type="GO" id="GO:0004142">
    <property type="term" value="F:diacylglycerol cholinephosphotransferase activity"/>
    <property type="evidence" value="ECO:0007669"/>
    <property type="project" value="TreeGrafter"/>
</dbReference>
<gene>
    <name evidence="17" type="ORF">DUI87_19566</name>
</gene>
<feature type="compositionally biased region" description="Low complexity" evidence="16">
    <location>
        <begin position="54"/>
        <end position="71"/>
    </location>
</feature>
<name>A0A3M0JRX7_HIRRU</name>
<reference evidence="17 18" key="1">
    <citation type="submission" date="2018-07" db="EMBL/GenBank/DDBJ databases">
        <title>A high quality draft genome assembly of the barn swallow (H. rustica rustica).</title>
        <authorList>
            <person name="Formenti G."/>
            <person name="Chiara M."/>
            <person name="Poveda L."/>
            <person name="Francoijs K.-J."/>
            <person name="Bonisoli-Alquati A."/>
            <person name="Canova L."/>
            <person name="Gianfranceschi L."/>
            <person name="Horner D.S."/>
            <person name="Saino N."/>
        </authorList>
    </citation>
    <scope>NUCLEOTIDE SEQUENCE [LARGE SCALE GENOMIC DNA]</scope>
    <source>
        <strain evidence="17">Chelidonia</strain>
        <tissue evidence="17">Blood</tissue>
    </source>
</reference>
<evidence type="ECO:0000313" key="18">
    <source>
        <dbReference type="Proteomes" id="UP000269221"/>
    </source>
</evidence>
<sequence>MPGSLLPARRSPLSLCGSGSIVPAAPAAPQQQAGRGESGPRESAPLPLPPPPWAGAGATTTPTTHAQSSPPFSAVPKETPVDQEMGTRDPCCRPPSPDNVPLLDELEEDPSDGAEPLAEPTIGLKELTDQIQAMMQRLDKRAQAATKLLLEKAQELSTINAKNQEEPTSFSSQLTPMQQLLEQTAESNSQATPLPAPPVTQWSKIIDDAILEGQWEPTGHMACPVACPVVFRDGNPLCAVGKNGSTLAGTSVLPPFLHIGSMIALAAMIYRISTLQLLERHLCLYILTFGFVSAKITNQLVVAHITKSEMSNSRQSNEHIEADGMLDKIRIECD</sequence>
<evidence type="ECO:0000256" key="13">
    <source>
        <dbReference type="ARBA" id="ARBA00023209"/>
    </source>
</evidence>
<keyword evidence="14" id="KW-0464">Manganese</keyword>
<dbReference type="AlphaFoldDB" id="A0A3M0JRX7"/>
<keyword evidence="12" id="KW-0472">Membrane</keyword>
<comment type="cofactor">
    <cofactor evidence="2">
        <name>Mg(2+)</name>
        <dbReference type="ChEBI" id="CHEBI:18420"/>
    </cofactor>
</comment>
<feature type="compositionally biased region" description="Low complexity" evidence="16">
    <location>
        <begin position="1"/>
        <end position="15"/>
    </location>
</feature>
<dbReference type="STRING" id="333673.A0A3M0JRX7"/>
<feature type="compositionally biased region" description="Low complexity" evidence="16">
    <location>
        <begin position="23"/>
        <end position="33"/>
    </location>
</feature>
<evidence type="ECO:0000256" key="5">
    <source>
        <dbReference type="ARBA" id="ARBA00010441"/>
    </source>
</evidence>
<evidence type="ECO:0000256" key="6">
    <source>
        <dbReference type="ARBA" id="ARBA00022516"/>
    </source>
</evidence>
<evidence type="ECO:0000256" key="2">
    <source>
        <dbReference type="ARBA" id="ARBA00001946"/>
    </source>
</evidence>
<comment type="similarity">
    <text evidence="5">Belongs to the CDP-alcohol phosphatidyltransferase class-I family.</text>
</comment>
<protein>
    <submittedName>
        <fullName evidence="17">Uncharacterized protein</fullName>
    </submittedName>
</protein>
<evidence type="ECO:0000256" key="14">
    <source>
        <dbReference type="ARBA" id="ARBA00023211"/>
    </source>
</evidence>
<keyword evidence="6" id="KW-0444">Lipid biosynthesis</keyword>
<organism evidence="17 18">
    <name type="scientific">Hirundo rustica rustica</name>
    <dbReference type="NCBI Taxonomy" id="333673"/>
    <lineage>
        <taxon>Eukaryota</taxon>
        <taxon>Metazoa</taxon>
        <taxon>Chordata</taxon>
        <taxon>Craniata</taxon>
        <taxon>Vertebrata</taxon>
        <taxon>Euteleostomi</taxon>
        <taxon>Archelosauria</taxon>
        <taxon>Archosauria</taxon>
        <taxon>Dinosauria</taxon>
        <taxon>Saurischia</taxon>
        <taxon>Theropoda</taxon>
        <taxon>Coelurosauria</taxon>
        <taxon>Aves</taxon>
        <taxon>Neognathae</taxon>
        <taxon>Neoaves</taxon>
        <taxon>Telluraves</taxon>
        <taxon>Australaves</taxon>
        <taxon>Passeriformes</taxon>
        <taxon>Sylvioidea</taxon>
        <taxon>Hirundinidae</taxon>
        <taxon>Hirundo</taxon>
    </lineage>
</organism>
<keyword evidence="11" id="KW-0443">Lipid metabolism</keyword>
<feature type="region of interest" description="Disordered" evidence="16">
    <location>
        <begin position="1"/>
        <end position="121"/>
    </location>
</feature>
<keyword evidence="8" id="KW-0479">Metal-binding</keyword>
<keyword evidence="9" id="KW-0460">Magnesium</keyword>
<keyword evidence="13" id="KW-0594">Phospholipid biosynthesis</keyword>
<keyword evidence="10" id="KW-1133">Transmembrane helix</keyword>
<keyword evidence="7" id="KW-0812">Transmembrane</keyword>
<evidence type="ECO:0000256" key="7">
    <source>
        <dbReference type="ARBA" id="ARBA00022692"/>
    </source>
</evidence>
<evidence type="ECO:0000313" key="17">
    <source>
        <dbReference type="EMBL" id="RMC03813.1"/>
    </source>
</evidence>
<evidence type="ECO:0000256" key="16">
    <source>
        <dbReference type="SAM" id="MobiDB-lite"/>
    </source>
</evidence>
<accession>A0A3M0JRX7</accession>